<dbReference type="GO" id="GO:0030865">
    <property type="term" value="P:cortical cytoskeleton organization"/>
    <property type="evidence" value="ECO:0007669"/>
    <property type="project" value="TreeGrafter"/>
</dbReference>
<evidence type="ECO:0000259" key="5">
    <source>
        <dbReference type="PROSITE" id="PS50222"/>
    </source>
</evidence>
<evidence type="ECO:0000256" key="4">
    <source>
        <dbReference type="SAM" id="Phobius"/>
    </source>
</evidence>
<dbReference type="EMBL" id="UYSG01000735">
    <property type="protein sequence ID" value="VDL22175.1"/>
    <property type="molecule type" value="Genomic_DNA"/>
</dbReference>
<dbReference type="GO" id="GO:0035303">
    <property type="term" value="P:regulation of dephosphorylation"/>
    <property type="evidence" value="ECO:0007669"/>
    <property type="project" value="InterPro"/>
</dbReference>
<keyword evidence="4" id="KW-0812">Transmembrane</keyword>
<dbReference type="InterPro" id="IPR039865">
    <property type="entry name" value="PPP2R3C"/>
</dbReference>
<sequence length="772" mass="89511">MLKCADRQHHVLVSAFISNTQDVQANKLFTKASVVRLPNGEIQNTNNTLLAQKDLWNILEKYKDASVDKGKSFITYPNFLKAKEEVCLKAKYIFVYLLHLFNFIYLTYSLSPRRYFTATIFAKLCHGERFSRVNILSFFNYVMKTVWLQQTRIGISLYDAHGDGYLREGDLENYISELIPSLCKLNGVDDAFRTFYVCTAVRKFLFFLDPLRAGRVRICDILACGFLDNILELREASTTQARLEENWFSLESAKRVYASYLRLDTDQNGMLSRKELAGYNNGSLTDAFLDRVFQECLTYEGEMDYKVYLDFVLAMENRGEPQSIAYIFRIVDLGGQGRLCVKTVEYYLNSLLESLGDGPDTPRTCDIINEIFDMVRPKDPDYITLDDLLKSGKGDTVLGILTDIQCFMLYENREALAAGIQPDIFDRSAFETNKENAFAIRIKKASEILTDEEIKNIFTILNKYTIPSSSSDESYISYPLFIQAKQQTSFVNANLPFSRFFSPIAFAKLSKTDKFSLMKLSDFYAYVIKMTWLYRTRVELSKYDAVGKGYLIEYELEHYLKSQLPFLNQIKDIERWFIPYYLCTVSRRFFFFLDPIRVGRVRICDVMASGLLESFFALGYKTKIKSENDYFTLSSVKRVYDNYVKLDINKDGSLSRNELSRMSTGMGHLSKFFIDFFFATHPSRNGVIDYRTYMDLVLALENRESTQSIRYLFNAFDIAGHGKLKISMIEDIFNESDRESGSKEFLNFYSFVYDKFKIKDPEYITLNELLNS</sequence>
<dbReference type="PROSITE" id="PS50222">
    <property type="entry name" value="EF_HAND_2"/>
    <property type="match status" value="1"/>
</dbReference>
<dbReference type="InterPro" id="IPR011992">
    <property type="entry name" value="EF-hand-dom_pair"/>
</dbReference>
<dbReference type="GO" id="GO:0005813">
    <property type="term" value="C:centrosome"/>
    <property type="evidence" value="ECO:0007669"/>
    <property type="project" value="TreeGrafter"/>
</dbReference>
<dbReference type="PANTHER" id="PTHR12085">
    <property type="entry name" value="SERINE/THREONINE-PROTEIN PHOSPHATASE 2A REGULATORY SUBUNIT B'' SUBUNIT GAMMA"/>
    <property type="match status" value="1"/>
</dbReference>
<organism evidence="6 7">
    <name type="scientific">Hymenolepis diminuta</name>
    <name type="common">Rat tapeworm</name>
    <dbReference type="NCBI Taxonomy" id="6216"/>
    <lineage>
        <taxon>Eukaryota</taxon>
        <taxon>Metazoa</taxon>
        <taxon>Spiralia</taxon>
        <taxon>Lophotrochozoa</taxon>
        <taxon>Platyhelminthes</taxon>
        <taxon>Cestoda</taxon>
        <taxon>Eucestoda</taxon>
        <taxon>Cyclophyllidea</taxon>
        <taxon>Hymenolepididae</taxon>
        <taxon>Hymenolepis</taxon>
    </lineage>
</organism>
<dbReference type="CDD" id="cd21505">
    <property type="entry name" value="PPP2R3C"/>
    <property type="match status" value="1"/>
</dbReference>
<dbReference type="OrthoDB" id="10265007at2759"/>
<dbReference type="GO" id="GO:0005737">
    <property type="term" value="C:cytoplasm"/>
    <property type="evidence" value="ECO:0007669"/>
    <property type="project" value="UniProtKB-SubCell"/>
</dbReference>
<dbReference type="Gene3D" id="1.10.238.10">
    <property type="entry name" value="EF-hand"/>
    <property type="match status" value="2"/>
</dbReference>
<gene>
    <name evidence="6" type="ORF">HDID_LOCUS2788</name>
</gene>
<feature type="domain" description="EF-hand" evidence="5">
    <location>
        <begin position="634"/>
        <end position="669"/>
    </location>
</feature>
<dbReference type="GO" id="GO:0005509">
    <property type="term" value="F:calcium ion binding"/>
    <property type="evidence" value="ECO:0007669"/>
    <property type="project" value="InterPro"/>
</dbReference>
<dbReference type="GO" id="GO:0000226">
    <property type="term" value="P:microtubule cytoskeleton organization"/>
    <property type="evidence" value="ECO:0007669"/>
    <property type="project" value="TreeGrafter"/>
</dbReference>
<dbReference type="InterPro" id="IPR018247">
    <property type="entry name" value="EF_Hand_1_Ca_BS"/>
</dbReference>
<dbReference type="PANTHER" id="PTHR12085:SF3">
    <property type="entry name" value="SERINE_THREONINE-PROTEIN PHOSPHATASE 2A REGULATORY SUBUNIT B'' SUBUNIT GAMMA"/>
    <property type="match status" value="1"/>
</dbReference>
<keyword evidence="3" id="KW-0106">Calcium</keyword>
<evidence type="ECO:0000256" key="3">
    <source>
        <dbReference type="ARBA" id="ARBA00022837"/>
    </source>
</evidence>
<dbReference type="InterPro" id="IPR002048">
    <property type="entry name" value="EF_hand_dom"/>
</dbReference>
<dbReference type="AlphaFoldDB" id="A0A3P6WCQ6"/>
<evidence type="ECO:0000256" key="1">
    <source>
        <dbReference type="ARBA" id="ARBA00004496"/>
    </source>
</evidence>
<accession>A0A3P6WCQ6</accession>
<evidence type="ECO:0000313" key="7">
    <source>
        <dbReference type="Proteomes" id="UP000274504"/>
    </source>
</evidence>
<reference evidence="6 7" key="1">
    <citation type="submission" date="2018-11" db="EMBL/GenBank/DDBJ databases">
        <authorList>
            <consortium name="Pathogen Informatics"/>
        </authorList>
    </citation>
    <scope>NUCLEOTIDE SEQUENCE [LARGE SCALE GENOMIC DNA]</scope>
</reference>
<keyword evidence="4" id="KW-0472">Membrane</keyword>
<keyword evidence="2" id="KW-0963">Cytoplasm</keyword>
<proteinExistence type="predicted"/>
<keyword evidence="4" id="KW-1133">Transmembrane helix</keyword>
<dbReference type="GO" id="GO:0005819">
    <property type="term" value="C:spindle"/>
    <property type="evidence" value="ECO:0007669"/>
    <property type="project" value="TreeGrafter"/>
</dbReference>
<feature type="transmembrane region" description="Helical" evidence="4">
    <location>
        <begin position="90"/>
        <end position="108"/>
    </location>
</feature>
<name>A0A3P6WCQ6_HYMDI</name>
<evidence type="ECO:0000313" key="6">
    <source>
        <dbReference type="EMBL" id="VDL22175.1"/>
    </source>
</evidence>
<dbReference type="Proteomes" id="UP000274504">
    <property type="component" value="Unassembled WGS sequence"/>
</dbReference>
<dbReference type="PROSITE" id="PS00018">
    <property type="entry name" value="EF_HAND_1"/>
    <property type="match status" value="2"/>
</dbReference>
<dbReference type="SUPFAM" id="SSF47473">
    <property type="entry name" value="EF-hand"/>
    <property type="match status" value="2"/>
</dbReference>
<comment type="subcellular location">
    <subcellularLocation>
        <location evidence="1">Cytoplasm</location>
    </subcellularLocation>
</comment>
<evidence type="ECO:0000256" key="2">
    <source>
        <dbReference type="ARBA" id="ARBA00022490"/>
    </source>
</evidence>
<protein>
    <recommendedName>
        <fullName evidence="5">EF-hand domain-containing protein</fullName>
    </recommendedName>
</protein>